<reference evidence="3 4" key="1">
    <citation type="submission" date="2021-06" db="EMBL/GenBank/DDBJ databases">
        <authorList>
            <person name="Criscuolo A."/>
        </authorList>
    </citation>
    <scope>NUCLEOTIDE SEQUENCE [LARGE SCALE GENOMIC DNA]</scope>
    <source>
        <strain evidence="4">CIP 111802</strain>
    </source>
</reference>
<sequence>MSAKLLIQEFMLYVANHVVNKIPFYTLRYFYYKKVYKIKIGNHSAVHMGQKLMTRGGIEISEHSVINRDCTLDGRGGLMIGNNVSISPEVMILTAEHEVNSSSFAGVLGKVVIQDYAWIGSRATILPGVTLGKGCVVAAGAVVTKDVPDYTIVGGIPAKTIGKRNSNLTYELEYRRWFH</sequence>
<evidence type="ECO:0000256" key="1">
    <source>
        <dbReference type="ARBA" id="ARBA00007274"/>
    </source>
</evidence>
<dbReference type="InterPro" id="IPR051159">
    <property type="entry name" value="Hexapeptide_acetyltransf"/>
</dbReference>
<dbReference type="PANTHER" id="PTHR23416:SF23">
    <property type="entry name" value="ACETYLTRANSFERASE C18B11.09C-RELATED"/>
    <property type="match status" value="1"/>
</dbReference>
<keyword evidence="4" id="KW-1185">Reference proteome</keyword>
<dbReference type="CDD" id="cd04647">
    <property type="entry name" value="LbH_MAT_like"/>
    <property type="match status" value="1"/>
</dbReference>
<proteinExistence type="inferred from homology"/>
<dbReference type="Pfam" id="PF00132">
    <property type="entry name" value="Hexapep"/>
    <property type="match status" value="1"/>
</dbReference>
<dbReference type="EC" id="2.3.1.89" evidence="3"/>
<evidence type="ECO:0000256" key="2">
    <source>
        <dbReference type="ARBA" id="ARBA00022679"/>
    </source>
</evidence>
<evidence type="ECO:0000313" key="3">
    <source>
        <dbReference type="EMBL" id="CAG7632668.1"/>
    </source>
</evidence>
<accession>A0ABN7TIL9</accession>
<dbReference type="Proteomes" id="UP000730618">
    <property type="component" value="Unassembled WGS sequence"/>
</dbReference>
<keyword evidence="3" id="KW-0012">Acyltransferase</keyword>
<dbReference type="InterPro" id="IPR001451">
    <property type="entry name" value="Hexapep"/>
</dbReference>
<evidence type="ECO:0000313" key="4">
    <source>
        <dbReference type="Proteomes" id="UP000730618"/>
    </source>
</evidence>
<dbReference type="RefSeq" id="WP_218098200.1">
    <property type="nucleotide sequence ID" value="NZ_CAJVCE010000004.1"/>
</dbReference>
<protein>
    <submittedName>
        <fullName evidence="3">2,3,4,5-tetrahydropyridine-2,6-dicarboxylate N-acetyltransferase</fullName>
        <ecNumber evidence="3">2.3.1.89</ecNumber>
    </submittedName>
</protein>
<name>A0ABN7TIL9_9BACL</name>
<comment type="similarity">
    <text evidence="1">Belongs to the transferase hexapeptide repeat family.</text>
</comment>
<dbReference type="EMBL" id="CAJVCE010000004">
    <property type="protein sequence ID" value="CAG7632668.1"/>
    <property type="molecule type" value="Genomic_DNA"/>
</dbReference>
<organism evidence="3 4">
    <name type="scientific">Paenibacillus allorhizosphaerae</name>
    <dbReference type="NCBI Taxonomy" id="2849866"/>
    <lineage>
        <taxon>Bacteria</taxon>
        <taxon>Bacillati</taxon>
        <taxon>Bacillota</taxon>
        <taxon>Bacilli</taxon>
        <taxon>Bacillales</taxon>
        <taxon>Paenibacillaceae</taxon>
        <taxon>Paenibacillus</taxon>
    </lineage>
</organism>
<keyword evidence="2 3" id="KW-0808">Transferase</keyword>
<dbReference type="GO" id="GO:0047200">
    <property type="term" value="F:tetrahydrodipicolinate N-acetyltransferase activity"/>
    <property type="evidence" value="ECO:0007669"/>
    <property type="project" value="UniProtKB-EC"/>
</dbReference>
<dbReference type="PANTHER" id="PTHR23416">
    <property type="entry name" value="SIALIC ACID SYNTHASE-RELATED"/>
    <property type="match status" value="1"/>
</dbReference>
<gene>
    <name evidence="3" type="primary">dapH_2</name>
    <name evidence="3" type="ORF">PAECIP111802_01868</name>
</gene>
<comment type="caution">
    <text evidence="3">The sequence shown here is derived from an EMBL/GenBank/DDBJ whole genome shotgun (WGS) entry which is preliminary data.</text>
</comment>